<keyword evidence="2" id="KW-0067">ATP-binding</keyword>
<dbReference type="PANTHER" id="PTHR43158">
    <property type="entry name" value="SKFA PEPTIDE EXPORT ATP-BINDING PROTEIN SKFE"/>
    <property type="match status" value="1"/>
</dbReference>
<dbReference type="Pfam" id="PF00005">
    <property type="entry name" value="ABC_tran"/>
    <property type="match status" value="1"/>
</dbReference>
<evidence type="ECO:0000259" key="3">
    <source>
        <dbReference type="Pfam" id="PF00005"/>
    </source>
</evidence>
<dbReference type="InterPro" id="IPR003439">
    <property type="entry name" value="ABC_transporter-like_ATP-bd"/>
</dbReference>
<evidence type="ECO:0000313" key="5">
    <source>
        <dbReference type="Proteomes" id="UP000194440"/>
    </source>
</evidence>
<feature type="domain" description="ABC transporter" evidence="3">
    <location>
        <begin position="25"/>
        <end position="163"/>
    </location>
</feature>
<dbReference type="Gene3D" id="3.40.50.300">
    <property type="entry name" value="P-loop containing nucleotide triphosphate hydrolases"/>
    <property type="match status" value="1"/>
</dbReference>
<gene>
    <name evidence="4" type="ORF">CBP36_06285</name>
</gene>
<evidence type="ECO:0000256" key="1">
    <source>
        <dbReference type="ARBA" id="ARBA00022741"/>
    </source>
</evidence>
<dbReference type="GO" id="GO:0016887">
    <property type="term" value="F:ATP hydrolysis activity"/>
    <property type="evidence" value="ECO:0007669"/>
    <property type="project" value="InterPro"/>
</dbReference>
<organism evidence="4 5">
    <name type="scientific">Acidovorax carolinensis</name>
    <dbReference type="NCBI Taxonomy" id="553814"/>
    <lineage>
        <taxon>Bacteria</taxon>
        <taxon>Pseudomonadati</taxon>
        <taxon>Pseudomonadota</taxon>
        <taxon>Betaproteobacteria</taxon>
        <taxon>Burkholderiales</taxon>
        <taxon>Comamonadaceae</taxon>
        <taxon>Acidovorax</taxon>
    </lineage>
</organism>
<dbReference type="GO" id="GO:0005524">
    <property type="term" value="F:ATP binding"/>
    <property type="evidence" value="ECO:0007669"/>
    <property type="project" value="UniProtKB-KW"/>
</dbReference>
<proteinExistence type="predicted"/>
<dbReference type="OrthoDB" id="8772152at2"/>
<dbReference type="AlphaFoldDB" id="A0A240UAJ3"/>
<reference evidence="4" key="1">
    <citation type="submission" date="2017-05" db="EMBL/GenBank/DDBJ databases">
        <title>Polyphasic characterization of four soil-derived phenanthrene-degrading Acidovorax strains and proposal of Acidovorax phenanthrenivorans sp. nov.</title>
        <authorList>
            <person name="Singleton D."/>
            <person name="Lee J."/>
            <person name="Dickey A.N."/>
            <person name="Stroud A."/>
            <person name="Scholl E.H."/>
            <person name="Wright F.A."/>
            <person name="Aitken M.D."/>
        </authorList>
    </citation>
    <scope>NUCLEOTIDE SEQUENCE</scope>
    <source>
        <strain evidence="4">P4</strain>
    </source>
</reference>
<sequence>MTHPSLGLLVHGLSFGYPQCAVLDNFHATLSAGLTLVRGDESCGKTTLLRLLAGELAPQAGRLVLAGLDARTDPDAYRARVFWADPRSDALNDLTPRGWFTGLSQQHGAWDAAALQAHLAGFLLQTHLDKPLHALSAGSRRKVLMAGALASGAPLTLIDEPVAGLDKSSVAYLARALAHHGTQPGRMVVVAHYEALAGVPWDQVVDLPGV</sequence>
<accession>A0A240UAJ3</accession>
<protein>
    <submittedName>
        <fullName evidence="4">ABC transporter</fullName>
    </submittedName>
</protein>
<name>A0A240UAJ3_9BURK</name>
<evidence type="ECO:0000313" key="4">
    <source>
        <dbReference type="EMBL" id="ART58518.1"/>
    </source>
</evidence>
<dbReference type="PANTHER" id="PTHR43158:SF2">
    <property type="entry name" value="SKFA PEPTIDE EXPORT ATP-BINDING PROTEIN SKFE"/>
    <property type="match status" value="1"/>
</dbReference>
<evidence type="ECO:0000256" key="2">
    <source>
        <dbReference type="ARBA" id="ARBA00022840"/>
    </source>
</evidence>
<keyword evidence="1" id="KW-0547">Nucleotide-binding</keyword>
<dbReference type="EMBL" id="CP021366">
    <property type="protein sequence ID" value="ART58518.1"/>
    <property type="molecule type" value="Genomic_DNA"/>
</dbReference>
<dbReference type="KEGG" id="acip:CBP36_06285"/>
<dbReference type="InterPro" id="IPR027417">
    <property type="entry name" value="P-loop_NTPase"/>
</dbReference>
<dbReference type="Proteomes" id="UP000194440">
    <property type="component" value="Chromosome"/>
</dbReference>
<dbReference type="SUPFAM" id="SSF52540">
    <property type="entry name" value="P-loop containing nucleoside triphosphate hydrolases"/>
    <property type="match status" value="1"/>
</dbReference>
<dbReference type="KEGG" id="acis:CBP35_12660"/>
<dbReference type="RefSeq" id="WP_086926891.1">
    <property type="nucleotide sequence ID" value="NZ_CP021362.1"/>
</dbReference>
<keyword evidence="5" id="KW-1185">Reference proteome</keyword>